<evidence type="ECO:0000259" key="2">
    <source>
        <dbReference type="Pfam" id="PF26604"/>
    </source>
</evidence>
<keyword evidence="1" id="KW-0812">Transmembrane</keyword>
<feature type="transmembrane region" description="Helical" evidence="1">
    <location>
        <begin position="35"/>
        <end position="55"/>
    </location>
</feature>
<proteinExistence type="predicted"/>
<keyword evidence="1" id="KW-1133">Transmembrane helix</keyword>
<evidence type="ECO:0000313" key="3">
    <source>
        <dbReference type="EMBL" id="GAA4713178.1"/>
    </source>
</evidence>
<accession>A0ABP8XSX2</accession>
<dbReference type="Pfam" id="PF26604">
    <property type="entry name" value="CBU_0592"/>
    <property type="match status" value="1"/>
</dbReference>
<feature type="transmembrane region" description="Helical" evidence="1">
    <location>
        <begin position="6"/>
        <end position="23"/>
    </location>
</feature>
<evidence type="ECO:0000256" key="1">
    <source>
        <dbReference type="SAM" id="Phobius"/>
    </source>
</evidence>
<protein>
    <recommendedName>
        <fullName evidence="2">CBU-0592-like domain-containing protein</fullName>
    </recommendedName>
</protein>
<organism evidence="3 4">
    <name type="scientific">Promicromonospora umidemergens</name>
    <dbReference type="NCBI Taxonomy" id="629679"/>
    <lineage>
        <taxon>Bacteria</taxon>
        <taxon>Bacillati</taxon>
        <taxon>Actinomycetota</taxon>
        <taxon>Actinomycetes</taxon>
        <taxon>Micrococcales</taxon>
        <taxon>Promicromonosporaceae</taxon>
        <taxon>Promicromonospora</taxon>
    </lineage>
</organism>
<dbReference type="Proteomes" id="UP001500843">
    <property type="component" value="Unassembled WGS sequence"/>
</dbReference>
<dbReference type="InterPro" id="IPR058058">
    <property type="entry name" value="CBU_0592-like"/>
</dbReference>
<feature type="domain" description="CBU-0592-like" evidence="2">
    <location>
        <begin position="8"/>
        <end position="81"/>
    </location>
</feature>
<dbReference type="EMBL" id="BAABHM010000017">
    <property type="protein sequence ID" value="GAA4713178.1"/>
    <property type="molecule type" value="Genomic_DNA"/>
</dbReference>
<keyword evidence="4" id="KW-1185">Reference proteome</keyword>
<gene>
    <name evidence="3" type="ORF">GCM10023198_40210</name>
</gene>
<comment type="caution">
    <text evidence="3">The sequence shown here is derived from an EMBL/GenBank/DDBJ whole genome shotgun (WGS) entry which is preliminary data.</text>
</comment>
<sequence>MTLMMVITVLGWFGALAGIVAYAMVSRGRWSADSLAFQGTNVLAATILMTVAGANGAWPSAASNTVVIVIGANALFTVLRGRLRRSQNAPVLAVVEDAAQDAPAPVAVAQPAAQPVAVAHRAYAEAA</sequence>
<reference evidence="4" key="1">
    <citation type="journal article" date="2019" name="Int. J. Syst. Evol. Microbiol.">
        <title>The Global Catalogue of Microorganisms (GCM) 10K type strain sequencing project: providing services to taxonomists for standard genome sequencing and annotation.</title>
        <authorList>
            <consortium name="The Broad Institute Genomics Platform"/>
            <consortium name="The Broad Institute Genome Sequencing Center for Infectious Disease"/>
            <person name="Wu L."/>
            <person name="Ma J."/>
        </authorList>
    </citation>
    <scope>NUCLEOTIDE SEQUENCE [LARGE SCALE GENOMIC DNA]</scope>
    <source>
        <strain evidence="4">JCM 17975</strain>
    </source>
</reference>
<feature type="transmembrane region" description="Helical" evidence="1">
    <location>
        <begin position="61"/>
        <end position="79"/>
    </location>
</feature>
<evidence type="ECO:0000313" key="4">
    <source>
        <dbReference type="Proteomes" id="UP001500843"/>
    </source>
</evidence>
<name>A0ABP8XSX2_9MICO</name>
<keyword evidence="1" id="KW-0472">Membrane</keyword>